<dbReference type="RefSeq" id="WP_255189551.1">
    <property type="nucleotide sequence ID" value="NZ_CP113517.1"/>
</dbReference>
<gene>
    <name evidence="1" type="ORF">NM686_019855</name>
</gene>
<name>A0ABY7GJC6_9GAMM</name>
<evidence type="ECO:0000313" key="1">
    <source>
        <dbReference type="EMBL" id="WAR44576.1"/>
    </source>
</evidence>
<proteinExistence type="predicted"/>
<accession>A0ABY7GJC6</accession>
<evidence type="ECO:0000313" key="2">
    <source>
        <dbReference type="Proteomes" id="UP001162780"/>
    </source>
</evidence>
<sequence length="216" mass="24541">MSTQITFEQQRIFKDAIYEIQGHISCISYGLSINDVNHQRRNYEIVIDLSSSFSRVFNSIPFFKARFNALFDVFNRSRQFCFIDNNIDLFLSKIESITASWLDSLITPLPCSTGEIAQGREDGAADYIPNKPDPLVSAPEGLSGFPVSGYIFKALTVYRLHSLKIYSFDELYQFSQRDLFAVLMSDLMLGSRACYRTISDINDSLSLRGFPTLSIC</sequence>
<organism evidence="1 2">
    <name type="scientific">Methylomonas rapida</name>
    <dbReference type="NCBI Taxonomy" id="2963939"/>
    <lineage>
        <taxon>Bacteria</taxon>
        <taxon>Pseudomonadati</taxon>
        <taxon>Pseudomonadota</taxon>
        <taxon>Gammaproteobacteria</taxon>
        <taxon>Methylococcales</taxon>
        <taxon>Methylococcaceae</taxon>
        <taxon>Methylomonas</taxon>
    </lineage>
</organism>
<keyword evidence="2" id="KW-1185">Reference proteome</keyword>
<dbReference type="Proteomes" id="UP001162780">
    <property type="component" value="Chromosome"/>
</dbReference>
<protein>
    <submittedName>
        <fullName evidence="1">Uncharacterized protein</fullName>
    </submittedName>
</protein>
<reference evidence="1" key="1">
    <citation type="submission" date="2022-11" db="EMBL/GenBank/DDBJ databases">
        <title>Methylomonas rapida sp. nov., Carotenoid-Producing Obligate Methanotrophs with High Growth Characteristics and Biotechnological Potential.</title>
        <authorList>
            <person name="Tikhonova E.N."/>
            <person name="Suleimanov R.Z."/>
            <person name="Miroshnikov K."/>
            <person name="Oshkin I.Y."/>
            <person name="Belova S.E."/>
            <person name="Danilova O.V."/>
            <person name="Ashikhmin A."/>
            <person name="Konopkin A."/>
            <person name="But S.Y."/>
            <person name="Khmelenina V.N."/>
            <person name="Kuznetsov N."/>
            <person name="Pimenov N.V."/>
            <person name="Dedysh S.N."/>
        </authorList>
    </citation>
    <scope>NUCLEOTIDE SEQUENCE</scope>
    <source>
        <strain evidence="1">MP1</strain>
    </source>
</reference>
<dbReference type="EMBL" id="CP113517">
    <property type="protein sequence ID" value="WAR44576.1"/>
    <property type="molecule type" value="Genomic_DNA"/>
</dbReference>